<sequence length="217" mass="22932">MRTARSTAAVVAGALLLAGCGSEAQPPPTEPPPDPATTSTPADEAGDQASDTADEPTEASSPDDAVPDRPVMDPPPRPEAMDDDGTAGAEAAAEYFISLYPYVYATGDLTEWRELSDPECVFCTSVIENVEELHDEGGYQVGGEISVRGVSSRSREPGNQYFRVDLRISEAPSTRVASSGKSSRENGGNGRLIFALAPEADGWRVREGQVEDVDANE</sequence>
<evidence type="ECO:0000313" key="5">
    <source>
        <dbReference type="Proteomes" id="UP001165561"/>
    </source>
</evidence>
<proteinExistence type="predicted"/>
<reference evidence="4" key="1">
    <citation type="submission" date="2023-02" db="EMBL/GenBank/DDBJ databases">
        <title>Georgenia sp.10Sc9-8, isolated from a soil sample collected from the Taklamakan desert.</title>
        <authorList>
            <person name="Liu S."/>
        </authorList>
    </citation>
    <scope>NUCLEOTIDE SEQUENCE</scope>
    <source>
        <strain evidence="4">10Sc9-8</strain>
    </source>
</reference>
<evidence type="ECO:0000313" key="4">
    <source>
        <dbReference type="EMBL" id="MDD9207576.1"/>
    </source>
</evidence>
<dbReference type="InterPro" id="IPR046281">
    <property type="entry name" value="DUF6318"/>
</dbReference>
<dbReference type="Proteomes" id="UP001165561">
    <property type="component" value="Unassembled WGS sequence"/>
</dbReference>
<dbReference type="EMBL" id="JARACI010001125">
    <property type="protein sequence ID" value="MDD9207576.1"/>
    <property type="molecule type" value="Genomic_DNA"/>
</dbReference>
<comment type="caution">
    <text evidence="4">The sequence shown here is derived from an EMBL/GenBank/DDBJ whole genome shotgun (WGS) entry which is preliminary data.</text>
</comment>
<feature type="signal peptide" evidence="2">
    <location>
        <begin position="1"/>
        <end position="24"/>
    </location>
</feature>
<feature type="domain" description="DUF6318" evidence="3">
    <location>
        <begin position="75"/>
        <end position="187"/>
    </location>
</feature>
<feature type="chain" id="PRO_5046390212" evidence="2">
    <location>
        <begin position="25"/>
        <end position="217"/>
    </location>
</feature>
<evidence type="ECO:0000256" key="1">
    <source>
        <dbReference type="SAM" id="MobiDB-lite"/>
    </source>
</evidence>
<organism evidence="4 5">
    <name type="scientific">Georgenia halotolerans</name>
    <dbReference type="NCBI Taxonomy" id="3028317"/>
    <lineage>
        <taxon>Bacteria</taxon>
        <taxon>Bacillati</taxon>
        <taxon>Actinomycetota</taxon>
        <taxon>Actinomycetes</taxon>
        <taxon>Micrococcales</taxon>
        <taxon>Bogoriellaceae</taxon>
        <taxon>Georgenia</taxon>
    </lineage>
</organism>
<feature type="region of interest" description="Disordered" evidence="1">
    <location>
        <begin position="19"/>
        <end position="86"/>
    </location>
</feature>
<evidence type="ECO:0000256" key="2">
    <source>
        <dbReference type="SAM" id="SignalP"/>
    </source>
</evidence>
<feature type="compositionally biased region" description="Pro residues" evidence="1">
    <location>
        <begin position="25"/>
        <end position="35"/>
    </location>
</feature>
<evidence type="ECO:0000259" key="3">
    <source>
        <dbReference type="Pfam" id="PF19843"/>
    </source>
</evidence>
<keyword evidence="2" id="KW-0732">Signal</keyword>
<gene>
    <name evidence="4" type="ORF">PU560_14055</name>
</gene>
<name>A0ABT5TZS1_9MICO</name>
<accession>A0ABT5TZS1</accession>
<dbReference type="PROSITE" id="PS51257">
    <property type="entry name" value="PROKAR_LIPOPROTEIN"/>
    <property type="match status" value="1"/>
</dbReference>
<dbReference type="Pfam" id="PF19843">
    <property type="entry name" value="DUF6318"/>
    <property type="match status" value="1"/>
</dbReference>
<keyword evidence="5" id="KW-1185">Reference proteome</keyword>
<protein>
    <submittedName>
        <fullName evidence="4">DUF6318 family protein</fullName>
    </submittedName>
</protein>